<dbReference type="OMA" id="KRVVWWK"/>
<dbReference type="AlphaFoldDB" id="A0A2C9WFN7"/>
<dbReference type="STRING" id="3983.A0A2C9WFN7"/>
<evidence type="ECO:0000313" key="5">
    <source>
        <dbReference type="Proteomes" id="UP000091857"/>
    </source>
</evidence>
<proteinExistence type="predicted"/>
<keyword evidence="2" id="KW-0472">Membrane</keyword>
<evidence type="ECO:0000256" key="1">
    <source>
        <dbReference type="SAM" id="MobiDB-lite"/>
    </source>
</evidence>
<name>A0A2C9WFN7_MANES</name>
<dbReference type="PANTHER" id="PTHR33646">
    <property type="entry name" value="GB|AAF00631.1"/>
    <property type="match status" value="1"/>
</dbReference>
<keyword evidence="5" id="KW-1185">Reference proteome</keyword>
<dbReference type="InterPro" id="IPR049224">
    <property type="entry name" value="DUF6821"/>
</dbReference>
<gene>
    <name evidence="4" type="ORF">MANES_02G201800v8</name>
</gene>
<accession>A0A2C9WFN7</accession>
<feature type="region of interest" description="Disordered" evidence="1">
    <location>
        <begin position="63"/>
        <end position="113"/>
    </location>
</feature>
<organism evidence="4 5">
    <name type="scientific">Manihot esculenta</name>
    <name type="common">Cassava</name>
    <name type="synonym">Jatropha manihot</name>
    <dbReference type="NCBI Taxonomy" id="3983"/>
    <lineage>
        <taxon>Eukaryota</taxon>
        <taxon>Viridiplantae</taxon>
        <taxon>Streptophyta</taxon>
        <taxon>Embryophyta</taxon>
        <taxon>Tracheophyta</taxon>
        <taxon>Spermatophyta</taxon>
        <taxon>Magnoliopsida</taxon>
        <taxon>eudicotyledons</taxon>
        <taxon>Gunneridae</taxon>
        <taxon>Pentapetalae</taxon>
        <taxon>rosids</taxon>
        <taxon>fabids</taxon>
        <taxon>Malpighiales</taxon>
        <taxon>Euphorbiaceae</taxon>
        <taxon>Crotonoideae</taxon>
        <taxon>Manihoteae</taxon>
        <taxon>Manihot</taxon>
    </lineage>
</organism>
<sequence>MAGESSAEFQDWEVLVNSDADLINSPNSPNNSRTLDEIEADSEGVLKLDYFSLDNDSRYAKTVVDASEEGSVESDNPSWIDPGPEPRYQRRNSGEFWSDSGSDRSDERKFSDSDVKNELGIVENVKTEVGFEGIREIEGKDGKEGKFESPEGNFSNMVSKNEISFDEKFLPDSSGEYLVFGDIGKVNEGSEFMGESNTENAPKEESSNVVAAGERKPVGNEENRKTVWWKVPFELLKYCLFRVGPVWSFSMAAAVMGFVILGRRLYKMKRKTRSLPLKVTVDDKKVSQFVSRAGRLNEAFSVVRRVPIVRPLLPSSGVNSWPMMTLR</sequence>
<dbReference type="InterPro" id="IPR045883">
    <property type="entry name" value="At4g13530-like"/>
</dbReference>
<evidence type="ECO:0000313" key="4">
    <source>
        <dbReference type="EMBL" id="OAY58720.1"/>
    </source>
</evidence>
<feature type="domain" description="DUF6821" evidence="3">
    <location>
        <begin position="195"/>
        <end position="310"/>
    </location>
</feature>
<dbReference type="EMBL" id="CM004388">
    <property type="protein sequence ID" value="OAY58720.1"/>
    <property type="molecule type" value="Genomic_DNA"/>
</dbReference>
<dbReference type="PANTHER" id="PTHR33646:SF6">
    <property type="entry name" value="TRANSMEMBRANE PROTEIN"/>
    <property type="match status" value="1"/>
</dbReference>
<evidence type="ECO:0000259" key="3">
    <source>
        <dbReference type="Pfam" id="PF20705"/>
    </source>
</evidence>
<reference evidence="5" key="1">
    <citation type="journal article" date="2016" name="Nat. Biotechnol.">
        <title>Sequencing wild and cultivated cassava and related species reveals extensive interspecific hybridization and genetic diversity.</title>
        <authorList>
            <person name="Bredeson J.V."/>
            <person name="Lyons J.B."/>
            <person name="Prochnik S.E."/>
            <person name="Wu G.A."/>
            <person name="Ha C.M."/>
            <person name="Edsinger-Gonzales E."/>
            <person name="Grimwood J."/>
            <person name="Schmutz J."/>
            <person name="Rabbi I.Y."/>
            <person name="Egesi C."/>
            <person name="Nauluvula P."/>
            <person name="Lebot V."/>
            <person name="Ndunguru J."/>
            <person name="Mkamilo G."/>
            <person name="Bart R.S."/>
            <person name="Setter T.L."/>
            <person name="Gleadow R.M."/>
            <person name="Kulakow P."/>
            <person name="Ferguson M.E."/>
            <person name="Rounsley S."/>
            <person name="Rokhsar D.S."/>
        </authorList>
    </citation>
    <scope>NUCLEOTIDE SEQUENCE [LARGE SCALE GENOMIC DNA]</scope>
    <source>
        <strain evidence="5">cv. AM560-2</strain>
    </source>
</reference>
<comment type="caution">
    <text evidence="4">The sequence shown here is derived from an EMBL/GenBank/DDBJ whole genome shotgun (WGS) entry which is preliminary data.</text>
</comment>
<keyword evidence="2" id="KW-1133">Transmembrane helix</keyword>
<dbReference type="Proteomes" id="UP000091857">
    <property type="component" value="Chromosome 2"/>
</dbReference>
<evidence type="ECO:0000256" key="2">
    <source>
        <dbReference type="SAM" id="Phobius"/>
    </source>
</evidence>
<dbReference type="Gramene" id="Manes.02G201800.1.v8.1">
    <property type="protein sequence ID" value="Manes.02G201800.1.v8.1.CDS"/>
    <property type="gene ID" value="Manes.02G201800.v8.1"/>
</dbReference>
<protein>
    <recommendedName>
        <fullName evidence="3">DUF6821 domain-containing protein</fullName>
    </recommendedName>
</protein>
<dbReference type="OrthoDB" id="1931521at2759"/>
<keyword evidence="2" id="KW-0812">Transmembrane</keyword>
<feature type="compositionally biased region" description="Basic and acidic residues" evidence="1">
    <location>
        <begin position="101"/>
        <end position="113"/>
    </location>
</feature>
<dbReference type="Pfam" id="PF20705">
    <property type="entry name" value="DUF6821"/>
    <property type="match status" value="1"/>
</dbReference>
<feature type="transmembrane region" description="Helical" evidence="2">
    <location>
        <begin position="246"/>
        <end position="266"/>
    </location>
</feature>